<feature type="compositionally biased region" description="Polar residues" evidence="1">
    <location>
        <begin position="7"/>
        <end position="16"/>
    </location>
</feature>
<dbReference type="Proteomes" id="UP000244336">
    <property type="component" value="Chromosome 9"/>
</dbReference>
<evidence type="ECO:0000313" key="3">
    <source>
        <dbReference type="Proteomes" id="UP000244336"/>
    </source>
</evidence>
<keyword evidence="3" id="KW-1185">Reference proteome</keyword>
<accession>A0A2T7CEC0</accession>
<evidence type="ECO:0000256" key="1">
    <source>
        <dbReference type="SAM" id="MobiDB-lite"/>
    </source>
</evidence>
<gene>
    <name evidence="2" type="ORF">GQ55_9G520900</name>
</gene>
<dbReference type="AlphaFoldDB" id="A0A2T7CEC0"/>
<proteinExistence type="predicted"/>
<name>A0A2T7CEC0_9POAL</name>
<organism evidence="2 3">
    <name type="scientific">Panicum hallii var. hallii</name>
    <dbReference type="NCBI Taxonomy" id="1504633"/>
    <lineage>
        <taxon>Eukaryota</taxon>
        <taxon>Viridiplantae</taxon>
        <taxon>Streptophyta</taxon>
        <taxon>Embryophyta</taxon>
        <taxon>Tracheophyta</taxon>
        <taxon>Spermatophyta</taxon>
        <taxon>Magnoliopsida</taxon>
        <taxon>Liliopsida</taxon>
        <taxon>Poales</taxon>
        <taxon>Poaceae</taxon>
        <taxon>PACMAD clade</taxon>
        <taxon>Panicoideae</taxon>
        <taxon>Panicodae</taxon>
        <taxon>Paniceae</taxon>
        <taxon>Panicinae</taxon>
        <taxon>Panicum</taxon>
        <taxon>Panicum sect. Panicum</taxon>
    </lineage>
</organism>
<dbReference type="EMBL" id="CM009757">
    <property type="protein sequence ID" value="PUZ41648.1"/>
    <property type="molecule type" value="Genomic_DNA"/>
</dbReference>
<protein>
    <submittedName>
        <fullName evidence="2">Uncharacterized protein</fullName>
    </submittedName>
</protein>
<feature type="region of interest" description="Disordered" evidence="1">
    <location>
        <begin position="198"/>
        <end position="246"/>
    </location>
</feature>
<evidence type="ECO:0000313" key="2">
    <source>
        <dbReference type="EMBL" id="PUZ41648.1"/>
    </source>
</evidence>
<dbReference type="Gramene" id="PUZ41648">
    <property type="protein sequence ID" value="PUZ41648"/>
    <property type="gene ID" value="GQ55_9G520900"/>
</dbReference>
<dbReference type="OrthoDB" id="667728at2759"/>
<reference evidence="2 3" key="1">
    <citation type="submission" date="2018-04" db="EMBL/GenBank/DDBJ databases">
        <title>WGS assembly of Panicum hallii var. hallii HAL2.</title>
        <authorList>
            <person name="Lovell J."/>
            <person name="Jenkins J."/>
            <person name="Lowry D."/>
            <person name="Mamidi S."/>
            <person name="Sreedasyam A."/>
            <person name="Weng X."/>
            <person name="Barry K."/>
            <person name="Bonette J."/>
            <person name="Campitelli B."/>
            <person name="Daum C."/>
            <person name="Gordon S."/>
            <person name="Gould B."/>
            <person name="Lipzen A."/>
            <person name="MacQueen A."/>
            <person name="Palacio-Mejia J."/>
            <person name="Plott C."/>
            <person name="Shakirov E."/>
            <person name="Shu S."/>
            <person name="Yoshinaga Y."/>
            <person name="Zane M."/>
            <person name="Rokhsar D."/>
            <person name="Grimwood J."/>
            <person name="Schmutz J."/>
            <person name="Juenger T."/>
        </authorList>
    </citation>
    <scope>NUCLEOTIDE SEQUENCE [LARGE SCALE GENOMIC DNA]</scope>
    <source>
        <strain evidence="3">cv. HAL2</strain>
    </source>
</reference>
<feature type="region of interest" description="Disordered" evidence="1">
    <location>
        <begin position="1"/>
        <end position="22"/>
    </location>
</feature>
<sequence>MQKSGEEQSLVSQDNGLSIRDTEGRGVLEEELSWARLERQKVLALSAEADEAIWHLAALARRTMQERDEARNQARMLLAGFQARNAQTMTMLPRTPCSGSRVAGPGAFAATGYSQSQAFAPAAFGPPGNAAMQGQGQYARAGAGCCVASSSGFGHTRLASPLDAYAAHPALHGFASSSQDHFDPDMFLVDVAESPQDAVPAAAGSSQERSSGAYGQIAEQKPLQWKGKSAAQDAVLRGAAGHGHAP</sequence>